<comment type="caution">
    <text evidence="1">The sequence shown here is derived from an EMBL/GenBank/DDBJ whole genome shotgun (WGS) entry which is preliminary data.</text>
</comment>
<reference evidence="1" key="1">
    <citation type="journal article" date="2023" name="Mol. Ecol. Resour.">
        <title>Chromosome-level genome assembly of a triploid poplar Populus alba 'Berolinensis'.</title>
        <authorList>
            <person name="Chen S."/>
            <person name="Yu Y."/>
            <person name="Wang X."/>
            <person name="Wang S."/>
            <person name="Zhang T."/>
            <person name="Zhou Y."/>
            <person name="He R."/>
            <person name="Meng N."/>
            <person name="Wang Y."/>
            <person name="Liu W."/>
            <person name="Liu Z."/>
            <person name="Liu J."/>
            <person name="Guo Q."/>
            <person name="Huang H."/>
            <person name="Sederoff R.R."/>
            <person name="Wang G."/>
            <person name="Qu G."/>
            <person name="Chen S."/>
        </authorList>
    </citation>
    <scope>NUCLEOTIDE SEQUENCE</scope>
    <source>
        <strain evidence="1">SC-2020</strain>
    </source>
</reference>
<evidence type="ECO:0000313" key="1">
    <source>
        <dbReference type="EMBL" id="KAJ6981045.1"/>
    </source>
</evidence>
<sequence length="65" mass="6989">MGGGRRSHAQLVGGRVTVSRARVARLQLTNAIVSTASQSSLFLLINLLCAANKDCRASRLSKIFF</sequence>
<protein>
    <submittedName>
        <fullName evidence="1">Uncharacterized protein</fullName>
    </submittedName>
</protein>
<name>A0AAD6M9R1_9ROSI</name>
<organism evidence="1 2">
    <name type="scientific">Populus alba x Populus x berolinensis</name>
    <dbReference type="NCBI Taxonomy" id="444605"/>
    <lineage>
        <taxon>Eukaryota</taxon>
        <taxon>Viridiplantae</taxon>
        <taxon>Streptophyta</taxon>
        <taxon>Embryophyta</taxon>
        <taxon>Tracheophyta</taxon>
        <taxon>Spermatophyta</taxon>
        <taxon>Magnoliopsida</taxon>
        <taxon>eudicotyledons</taxon>
        <taxon>Gunneridae</taxon>
        <taxon>Pentapetalae</taxon>
        <taxon>rosids</taxon>
        <taxon>fabids</taxon>
        <taxon>Malpighiales</taxon>
        <taxon>Salicaceae</taxon>
        <taxon>Saliceae</taxon>
        <taxon>Populus</taxon>
    </lineage>
</organism>
<dbReference type="Proteomes" id="UP001164929">
    <property type="component" value="Chromosome 10"/>
</dbReference>
<gene>
    <name evidence="1" type="ORF">NC653_024433</name>
</gene>
<keyword evidence="2" id="KW-1185">Reference proteome</keyword>
<dbReference type="AlphaFoldDB" id="A0AAD6M9R1"/>
<accession>A0AAD6M9R1</accession>
<proteinExistence type="predicted"/>
<evidence type="ECO:0000313" key="2">
    <source>
        <dbReference type="Proteomes" id="UP001164929"/>
    </source>
</evidence>
<dbReference type="EMBL" id="JAQIZT010000010">
    <property type="protein sequence ID" value="KAJ6981045.1"/>
    <property type="molecule type" value="Genomic_DNA"/>
</dbReference>